<reference evidence="1" key="1">
    <citation type="submission" date="2019-08" db="EMBL/GenBank/DDBJ databases">
        <authorList>
            <person name="Kucharzyk K."/>
            <person name="Murdoch R.W."/>
            <person name="Higgins S."/>
            <person name="Loffler F."/>
        </authorList>
    </citation>
    <scope>NUCLEOTIDE SEQUENCE</scope>
</reference>
<comment type="caution">
    <text evidence="1">The sequence shown here is derived from an EMBL/GenBank/DDBJ whole genome shotgun (WGS) entry which is preliminary data.</text>
</comment>
<accession>A0A645ISW4</accession>
<protein>
    <submittedName>
        <fullName evidence="1">Uncharacterized protein</fullName>
    </submittedName>
</protein>
<name>A0A645ISW4_9ZZZZ</name>
<dbReference type="AlphaFoldDB" id="A0A645ISW4"/>
<proteinExistence type="predicted"/>
<dbReference type="EMBL" id="VSSQ01121858">
    <property type="protein sequence ID" value="MPN54040.1"/>
    <property type="molecule type" value="Genomic_DNA"/>
</dbReference>
<evidence type="ECO:0000313" key="1">
    <source>
        <dbReference type="EMBL" id="MPN54040.1"/>
    </source>
</evidence>
<gene>
    <name evidence="1" type="ORF">SDC9_201709</name>
</gene>
<organism evidence="1">
    <name type="scientific">bioreactor metagenome</name>
    <dbReference type="NCBI Taxonomy" id="1076179"/>
    <lineage>
        <taxon>unclassified sequences</taxon>
        <taxon>metagenomes</taxon>
        <taxon>ecological metagenomes</taxon>
    </lineage>
</organism>
<sequence length="133" mass="15373">MFTFFYRIFEMFRTEKRRCAVDQNVDSAINHFFVSIQSHKTFIGRHIHALFRFQFIGKAIYFILEHIAQGNYGNPVGGIQEIHGGARSPSATAYYAGFQFFPVGSQIHQLGYIIGPGFFQRDYRIFFLTATRG</sequence>